<gene>
    <name evidence="1" type="ORF">CB4_02329</name>
</gene>
<dbReference type="OrthoDB" id="3034639at2"/>
<accession>A0A0U4WHK8</accession>
<protein>
    <submittedName>
        <fullName evidence="1">Uncharacterized protein</fullName>
    </submittedName>
</protein>
<dbReference type="EMBL" id="AP017312">
    <property type="protein sequence ID" value="BAU28155.1"/>
    <property type="molecule type" value="Genomic_DNA"/>
</dbReference>
<dbReference type="AlphaFoldDB" id="A0A0U4WHK8"/>
<proteinExistence type="predicted"/>
<reference evidence="1 2" key="1">
    <citation type="submission" date="2015-12" db="EMBL/GenBank/DDBJ databases">
        <title>Genome sequence of Aneurinibacillus soli.</title>
        <authorList>
            <person name="Lee J.S."/>
            <person name="Lee K.C."/>
            <person name="Kim K.K."/>
            <person name="Lee B.W."/>
        </authorList>
    </citation>
    <scope>NUCLEOTIDE SEQUENCE [LARGE SCALE GENOMIC DNA]</scope>
    <source>
        <strain evidence="1 2">CB4</strain>
    </source>
</reference>
<name>A0A0U4WHK8_9BACL</name>
<evidence type="ECO:0000313" key="2">
    <source>
        <dbReference type="Proteomes" id="UP000217696"/>
    </source>
</evidence>
<dbReference type="Proteomes" id="UP000217696">
    <property type="component" value="Chromosome"/>
</dbReference>
<dbReference type="RefSeq" id="WP_096465930.1">
    <property type="nucleotide sequence ID" value="NZ_AP017312.1"/>
</dbReference>
<keyword evidence="2" id="KW-1185">Reference proteome</keyword>
<dbReference type="KEGG" id="asoc:CB4_02329"/>
<sequence length="203" mass="22505">MIDDKRDIIISEGVSVEVYGVDYAVSTIAIIGRASTSTATLIALESHRRANFLPEVPMPCGSTVYNNVTNERYVIISTFEEVLEGEKATTVCIMYLCNASLTVSAIVEDADEDGNIDYKPVDKYKDVPVHIAQVNADLRQMDPGLSPDAEYVIYMTGYDLDILDKFVVKKGSRELPLKVLSCDYFVFDGAVQIQAATETRRQE</sequence>
<evidence type="ECO:0000313" key="1">
    <source>
        <dbReference type="EMBL" id="BAU28155.1"/>
    </source>
</evidence>
<organism evidence="1 2">
    <name type="scientific">Aneurinibacillus soli</name>
    <dbReference type="NCBI Taxonomy" id="1500254"/>
    <lineage>
        <taxon>Bacteria</taxon>
        <taxon>Bacillati</taxon>
        <taxon>Bacillota</taxon>
        <taxon>Bacilli</taxon>
        <taxon>Bacillales</taxon>
        <taxon>Paenibacillaceae</taxon>
        <taxon>Aneurinibacillus group</taxon>
        <taxon>Aneurinibacillus</taxon>
    </lineage>
</organism>